<protein>
    <submittedName>
        <fullName evidence="2">GNAT family N-acetyltransferase</fullName>
    </submittedName>
</protein>
<dbReference type="Proteomes" id="UP000638043">
    <property type="component" value="Unassembled WGS sequence"/>
</dbReference>
<evidence type="ECO:0000259" key="1">
    <source>
        <dbReference type="PROSITE" id="PS51186"/>
    </source>
</evidence>
<dbReference type="CDD" id="cd04301">
    <property type="entry name" value="NAT_SF"/>
    <property type="match status" value="1"/>
</dbReference>
<keyword evidence="3" id="KW-1185">Reference proteome</keyword>
<gene>
    <name evidence="2" type="ORF">GCM10010910_03040</name>
</gene>
<organism evidence="2 3">
    <name type="scientific">Microbacterium nanhaiense</name>
    <dbReference type="NCBI Taxonomy" id="1301026"/>
    <lineage>
        <taxon>Bacteria</taxon>
        <taxon>Bacillati</taxon>
        <taxon>Actinomycetota</taxon>
        <taxon>Actinomycetes</taxon>
        <taxon>Micrococcales</taxon>
        <taxon>Microbacteriaceae</taxon>
        <taxon>Microbacterium</taxon>
    </lineage>
</organism>
<dbReference type="RefSeq" id="WP_188699637.1">
    <property type="nucleotide sequence ID" value="NZ_BMMQ01000001.1"/>
</dbReference>
<feature type="domain" description="N-acetyltransferase" evidence="1">
    <location>
        <begin position="3"/>
        <end position="163"/>
    </location>
</feature>
<sequence length="356" mass="39156">MSVTIEPLSLPETVNTEVEEYARVVNASYSHSAGTGILTWEAKNLLAQLQNQTYSTSRAYLARDGGRIVGATSLQFDNSTAREAEIMVAVDPAHPDPSLADSLYGRIEREAAALGRRLLIDYVPTSADASRLAESDVIRPPSGVAGVPRGDARSRILMARGYELGLVERASVFERPADASELRRILDAASADAGSDYEPIWWSRRTPEEHVDAYAYAVSRMSTDVPSGDIDVDEQTWDAERIRARDERHASVGHLFCVAAVVHRPSAQIVAFNELIVASDRAKPTENGGTLVLSEHRGHRLGTIVKALGLLRWLEAAPESPAVFTFNAEENRYMLDVNVRVGFRPVFWEGAWSRQL</sequence>
<evidence type="ECO:0000313" key="2">
    <source>
        <dbReference type="EMBL" id="GGO59622.1"/>
    </source>
</evidence>
<dbReference type="InterPro" id="IPR016181">
    <property type="entry name" value="Acyl_CoA_acyltransferase"/>
</dbReference>
<dbReference type="InterPro" id="IPR000182">
    <property type="entry name" value="GNAT_dom"/>
</dbReference>
<proteinExistence type="predicted"/>
<dbReference type="SUPFAM" id="SSF55729">
    <property type="entry name" value="Acyl-CoA N-acyltransferases (Nat)"/>
    <property type="match status" value="1"/>
</dbReference>
<name>A0ABQ2MX59_9MICO</name>
<evidence type="ECO:0000313" key="3">
    <source>
        <dbReference type="Proteomes" id="UP000638043"/>
    </source>
</evidence>
<dbReference type="EMBL" id="BMMQ01000001">
    <property type="protein sequence ID" value="GGO59622.1"/>
    <property type="molecule type" value="Genomic_DNA"/>
</dbReference>
<accession>A0ABQ2MX59</accession>
<dbReference type="PROSITE" id="PS51186">
    <property type="entry name" value="GNAT"/>
    <property type="match status" value="1"/>
</dbReference>
<comment type="caution">
    <text evidence="2">The sequence shown here is derived from an EMBL/GenBank/DDBJ whole genome shotgun (WGS) entry which is preliminary data.</text>
</comment>
<reference evidence="3" key="1">
    <citation type="journal article" date="2019" name="Int. J. Syst. Evol. Microbiol.">
        <title>The Global Catalogue of Microorganisms (GCM) 10K type strain sequencing project: providing services to taxonomists for standard genome sequencing and annotation.</title>
        <authorList>
            <consortium name="The Broad Institute Genomics Platform"/>
            <consortium name="The Broad Institute Genome Sequencing Center for Infectious Disease"/>
            <person name="Wu L."/>
            <person name="Ma J."/>
        </authorList>
    </citation>
    <scope>NUCLEOTIDE SEQUENCE [LARGE SCALE GENOMIC DNA]</scope>
    <source>
        <strain evidence="3">CGMCC 4.7181</strain>
    </source>
</reference>
<dbReference type="Gene3D" id="3.40.630.30">
    <property type="match status" value="1"/>
</dbReference>